<accession>A0A0L9VEA0</accession>
<dbReference type="STRING" id="3914.A0A0L9VEA0"/>
<proteinExistence type="predicted"/>
<sequence length="456" mass="51580">MILKLVIHFIILVIWFIHVQVSAQDYPQVAKPGCDSQCGDVQIPFPFGMNGSECYAGKWFEIECRNTSTYQTPYLKSIGVQVRFIDVQQGIVNINNPIDRNNCGSKDSRPVKQSLEGSPFVYSQKGNKFVAAGCNIITFLQVNGSESSGCVSICDEDFKVDDIGKMELRKSDCNGKYCCQSSLPPYLKEYSTEVKGFKENETDGECSYTMVVQQVELGPYAYRSHFYYIRKAYYLPVNGEMKDVDVVPVMLEWEIPNNLNLKLPADNLSHCFDTNITSSRYNRSGQRCSCTYGYGSNPYVEGGCSDYYQSNRNSPSHATISIIKGQKPITLLSQEEAKSLASYFIMCVEENCVFDIIDERVMKEAEKCHIMKVVNLASQCLELNGKRRPTMREITLELEGIRKLEKDSNAQEGHGDFVRSEDYESLDDNSILSEIMSTFELCSRTTILKDVHIVTM</sequence>
<evidence type="ECO:0000256" key="1">
    <source>
        <dbReference type="ARBA" id="ARBA00004167"/>
    </source>
</evidence>
<evidence type="ECO:0000256" key="2">
    <source>
        <dbReference type="ARBA" id="ARBA00022729"/>
    </source>
</evidence>
<dbReference type="AlphaFoldDB" id="A0A0L9VEA0"/>
<feature type="signal peptide" evidence="3">
    <location>
        <begin position="1"/>
        <end position="23"/>
    </location>
</feature>
<protein>
    <recommendedName>
        <fullName evidence="4">Wall-associated receptor kinase galacturonan-binding domain-containing protein</fullName>
    </recommendedName>
</protein>
<dbReference type="GO" id="GO:0030247">
    <property type="term" value="F:polysaccharide binding"/>
    <property type="evidence" value="ECO:0007669"/>
    <property type="project" value="InterPro"/>
</dbReference>
<feature type="chain" id="PRO_5005596574" description="Wall-associated receptor kinase galacturonan-binding domain-containing protein" evidence="3">
    <location>
        <begin position="24"/>
        <end position="456"/>
    </location>
</feature>
<organism evidence="5 6">
    <name type="scientific">Phaseolus angularis</name>
    <name type="common">Azuki bean</name>
    <name type="synonym">Vigna angularis</name>
    <dbReference type="NCBI Taxonomy" id="3914"/>
    <lineage>
        <taxon>Eukaryota</taxon>
        <taxon>Viridiplantae</taxon>
        <taxon>Streptophyta</taxon>
        <taxon>Embryophyta</taxon>
        <taxon>Tracheophyta</taxon>
        <taxon>Spermatophyta</taxon>
        <taxon>Magnoliopsida</taxon>
        <taxon>eudicotyledons</taxon>
        <taxon>Gunneridae</taxon>
        <taxon>Pentapetalae</taxon>
        <taxon>rosids</taxon>
        <taxon>fabids</taxon>
        <taxon>Fabales</taxon>
        <taxon>Fabaceae</taxon>
        <taxon>Papilionoideae</taxon>
        <taxon>50 kb inversion clade</taxon>
        <taxon>NPAAA clade</taxon>
        <taxon>indigoferoid/millettioid clade</taxon>
        <taxon>Phaseoleae</taxon>
        <taxon>Vigna</taxon>
    </lineage>
</organism>
<gene>
    <name evidence="5" type="ORF">LR48_Vigan09g191600</name>
</gene>
<evidence type="ECO:0000313" key="6">
    <source>
        <dbReference type="Proteomes" id="UP000053144"/>
    </source>
</evidence>
<dbReference type="PANTHER" id="PTHR33491">
    <property type="entry name" value="OSJNBA0016N04.9 PROTEIN"/>
    <property type="match status" value="1"/>
</dbReference>
<keyword evidence="2 3" id="KW-0732">Signal</keyword>
<dbReference type="Proteomes" id="UP000053144">
    <property type="component" value="Chromosome 9"/>
</dbReference>
<reference evidence="6" key="1">
    <citation type="journal article" date="2015" name="Proc. Natl. Acad. Sci. U.S.A.">
        <title>Genome sequencing of adzuki bean (Vigna angularis) provides insight into high starch and low fat accumulation and domestication.</title>
        <authorList>
            <person name="Yang K."/>
            <person name="Tian Z."/>
            <person name="Chen C."/>
            <person name="Luo L."/>
            <person name="Zhao B."/>
            <person name="Wang Z."/>
            <person name="Yu L."/>
            <person name="Li Y."/>
            <person name="Sun Y."/>
            <person name="Li W."/>
            <person name="Chen Y."/>
            <person name="Li Y."/>
            <person name="Zhang Y."/>
            <person name="Ai D."/>
            <person name="Zhao J."/>
            <person name="Shang C."/>
            <person name="Ma Y."/>
            <person name="Wu B."/>
            <person name="Wang M."/>
            <person name="Gao L."/>
            <person name="Sun D."/>
            <person name="Zhang P."/>
            <person name="Guo F."/>
            <person name="Wang W."/>
            <person name="Li Y."/>
            <person name="Wang J."/>
            <person name="Varshney R.K."/>
            <person name="Wang J."/>
            <person name="Ling H.Q."/>
            <person name="Wan P."/>
        </authorList>
    </citation>
    <scope>NUCLEOTIDE SEQUENCE</scope>
    <source>
        <strain evidence="6">cv. Jingnong 6</strain>
    </source>
</reference>
<feature type="domain" description="Wall-associated receptor kinase galacturonan-binding" evidence="4">
    <location>
        <begin position="34"/>
        <end position="94"/>
    </location>
</feature>
<dbReference type="Pfam" id="PF13947">
    <property type="entry name" value="GUB_WAK_bind"/>
    <property type="match status" value="1"/>
</dbReference>
<comment type="subcellular location">
    <subcellularLocation>
        <location evidence="1">Membrane</location>
        <topology evidence="1">Single-pass membrane protein</topology>
    </subcellularLocation>
</comment>
<evidence type="ECO:0000313" key="5">
    <source>
        <dbReference type="EMBL" id="KOM53257.1"/>
    </source>
</evidence>
<dbReference type="EMBL" id="CM003379">
    <property type="protein sequence ID" value="KOM53257.1"/>
    <property type="molecule type" value="Genomic_DNA"/>
</dbReference>
<dbReference type="Gramene" id="KOM53257">
    <property type="protein sequence ID" value="KOM53257"/>
    <property type="gene ID" value="LR48_Vigan09g191600"/>
</dbReference>
<evidence type="ECO:0000256" key="3">
    <source>
        <dbReference type="SAM" id="SignalP"/>
    </source>
</evidence>
<dbReference type="OMA" id="INCCQIT"/>
<dbReference type="Gene3D" id="1.10.510.10">
    <property type="entry name" value="Transferase(Phosphotransferase) domain 1"/>
    <property type="match status" value="1"/>
</dbReference>
<dbReference type="InterPro" id="IPR025287">
    <property type="entry name" value="WAK_GUB"/>
</dbReference>
<name>A0A0L9VEA0_PHAAN</name>
<dbReference type="GO" id="GO:0016020">
    <property type="term" value="C:membrane"/>
    <property type="evidence" value="ECO:0007669"/>
    <property type="project" value="UniProtKB-SubCell"/>
</dbReference>
<evidence type="ECO:0000259" key="4">
    <source>
        <dbReference type="Pfam" id="PF13947"/>
    </source>
</evidence>